<evidence type="ECO:0000313" key="17">
    <source>
        <dbReference type="EMBL" id="KAF6057702.1"/>
    </source>
</evidence>
<dbReference type="EMBL" id="JABWAB010000003">
    <property type="protein sequence ID" value="KAF6057702.1"/>
    <property type="molecule type" value="Genomic_DNA"/>
</dbReference>
<dbReference type="PRINTS" id="PR00792">
    <property type="entry name" value="PEPSIN"/>
</dbReference>
<evidence type="ECO:0000256" key="8">
    <source>
        <dbReference type="ARBA" id="ARBA00022750"/>
    </source>
</evidence>
<dbReference type="GO" id="GO:0006508">
    <property type="term" value="P:proteolysis"/>
    <property type="evidence" value="ECO:0007669"/>
    <property type="project" value="UniProtKB-KW"/>
</dbReference>
<keyword evidence="6 13" id="KW-0645">Protease</keyword>
<evidence type="ECO:0000259" key="16">
    <source>
        <dbReference type="PROSITE" id="PS51767"/>
    </source>
</evidence>
<name>A0A8X7NP15_CANPA</name>
<evidence type="ECO:0000256" key="5">
    <source>
        <dbReference type="ARBA" id="ARBA00022525"/>
    </source>
</evidence>
<feature type="compositionally biased region" description="Low complexity" evidence="14">
    <location>
        <begin position="508"/>
        <end position="520"/>
    </location>
</feature>
<evidence type="ECO:0000256" key="10">
    <source>
        <dbReference type="ARBA" id="ARBA00023145"/>
    </source>
</evidence>
<evidence type="ECO:0000256" key="7">
    <source>
        <dbReference type="ARBA" id="ARBA00022729"/>
    </source>
</evidence>
<dbReference type="InterPro" id="IPR033876">
    <property type="entry name" value="SAP-like"/>
</dbReference>
<dbReference type="PROSITE" id="PS00141">
    <property type="entry name" value="ASP_PROTEASE"/>
    <property type="match status" value="1"/>
</dbReference>
<organism evidence="17 18">
    <name type="scientific">Candida parapsilosis</name>
    <name type="common">Yeast</name>
    <dbReference type="NCBI Taxonomy" id="5480"/>
    <lineage>
        <taxon>Eukaryota</taxon>
        <taxon>Fungi</taxon>
        <taxon>Dikarya</taxon>
        <taxon>Ascomycota</taxon>
        <taxon>Saccharomycotina</taxon>
        <taxon>Pichiomycetes</taxon>
        <taxon>Debaryomycetaceae</taxon>
        <taxon>Candida/Lodderomyces clade</taxon>
        <taxon>Candida</taxon>
    </lineage>
</organism>
<dbReference type="PANTHER" id="PTHR47966:SF65">
    <property type="entry name" value="ASPARTIC-TYPE ENDOPEPTIDASE"/>
    <property type="match status" value="1"/>
</dbReference>
<evidence type="ECO:0000256" key="15">
    <source>
        <dbReference type="SAM" id="SignalP"/>
    </source>
</evidence>
<sequence length="548" mass="60440">MLVFTSFIAVGCVWRLVQADDIAELLPSPGSLKLTFNVSRDSFGKSSSTPPSREVIKQPGEEGGMRMGLKIERTRYIAKLLIGSNEEENQVLVDTGSSDLWVMSSDVDCFASIKKRETGKVFDIGLDTGNVLKDAEEDKARGNEKDGYFQYHYAFNTNEGELNKRDGSNTGNLVALQEANVWKRETLQFTGSSPTAYNYTNGCTLDGSFDTENSNTFMYNETGPFEIKYSDDSFAKGTWGHDTITIGNISVPNLSFGVANESSNGIGVLGLGLALWEQSNEQYENLPMKLKSEGIINKALYSFYLHGADSGCVLFGAVDHSKYEGTLETLPMRKTFDDDEYITRFQVMINQLTINNESSSLDILVGPDYVVLDPSSTFSYFRRSQIRDIVITLGGQFSSYVGAYVIDCKYKNSELTFDITFTNKTIRVPVSDLVVESTLNSTCYLGVFDVSVGSLYVLLGDNVLRNAYVVYDLEAHEIHLGQVYLTDDEDVEIVEHYVPTGGGQNVTSASSGSGGSSSSSKNNEATILNYASWMYSISWLLLTTMISL</sequence>
<dbReference type="GO" id="GO:0004190">
    <property type="term" value="F:aspartic-type endopeptidase activity"/>
    <property type="evidence" value="ECO:0007669"/>
    <property type="project" value="UniProtKB-KW"/>
</dbReference>
<dbReference type="Pfam" id="PF00026">
    <property type="entry name" value="Asp"/>
    <property type="match status" value="2"/>
</dbReference>
<feature type="active site" evidence="12">
    <location>
        <position position="373"/>
    </location>
</feature>
<dbReference type="InterPro" id="IPR001969">
    <property type="entry name" value="Aspartic_peptidase_AS"/>
</dbReference>
<keyword evidence="9 13" id="KW-0378">Hydrolase</keyword>
<dbReference type="GO" id="GO:0005576">
    <property type="term" value="C:extracellular region"/>
    <property type="evidence" value="ECO:0007669"/>
    <property type="project" value="UniProtKB-SubCell"/>
</dbReference>
<feature type="compositionally biased region" description="Polar residues" evidence="14">
    <location>
        <begin position="41"/>
        <end position="51"/>
    </location>
</feature>
<evidence type="ECO:0000256" key="9">
    <source>
        <dbReference type="ARBA" id="ARBA00022801"/>
    </source>
</evidence>
<feature type="domain" description="Peptidase A1" evidence="16">
    <location>
        <begin position="76"/>
        <end position="481"/>
    </location>
</feature>
<keyword evidence="7 15" id="KW-0732">Signal</keyword>
<comment type="catalytic activity">
    <reaction evidence="1">
        <text>Preferential cleavage at the carboxyl of hydrophobic amino acids, but fails to cleave 15-Leu-|-Tyr-16, 16-Tyr-|-Leu-17 and 24-Phe-|-Phe-25 of insulin B chain. Activates trypsinogen, and degrades keratin.</text>
        <dbReference type="EC" id="3.4.23.24"/>
    </reaction>
</comment>
<evidence type="ECO:0000256" key="4">
    <source>
        <dbReference type="ARBA" id="ARBA00013207"/>
    </source>
</evidence>
<dbReference type="CDD" id="cd05474">
    <property type="entry name" value="SAP_like"/>
    <property type="match status" value="1"/>
</dbReference>
<dbReference type="Proteomes" id="UP000590412">
    <property type="component" value="Unassembled WGS sequence"/>
</dbReference>
<feature type="chain" id="PRO_5044694601" description="candidapepsin" evidence="15">
    <location>
        <begin position="20"/>
        <end position="548"/>
    </location>
</feature>
<evidence type="ECO:0000256" key="11">
    <source>
        <dbReference type="ARBA" id="ARBA00023157"/>
    </source>
</evidence>
<proteinExistence type="inferred from homology"/>
<dbReference type="InterPro" id="IPR001461">
    <property type="entry name" value="Aspartic_peptidase_A1"/>
</dbReference>
<feature type="signal peptide" evidence="15">
    <location>
        <begin position="1"/>
        <end position="19"/>
    </location>
</feature>
<gene>
    <name evidence="17" type="ORF">FOB60_002257</name>
</gene>
<dbReference type="EC" id="3.4.23.24" evidence="4"/>
<dbReference type="InterPro" id="IPR021109">
    <property type="entry name" value="Peptidase_aspartic_dom_sf"/>
</dbReference>
<dbReference type="AlphaFoldDB" id="A0A8X7NP15"/>
<keyword evidence="11" id="KW-1015">Disulfide bond</keyword>
<feature type="active site" evidence="12">
    <location>
        <position position="94"/>
    </location>
</feature>
<feature type="region of interest" description="Disordered" evidence="14">
    <location>
        <begin position="502"/>
        <end position="521"/>
    </location>
</feature>
<dbReference type="PANTHER" id="PTHR47966">
    <property type="entry name" value="BETA-SITE APP-CLEAVING ENZYME, ISOFORM A-RELATED"/>
    <property type="match status" value="1"/>
</dbReference>
<protein>
    <recommendedName>
        <fullName evidence="4">candidapepsin</fullName>
        <ecNumber evidence="4">3.4.23.24</ecNumber>
    </recommendedName>
</protein>
<accession>A0A8X7NP15</accession>
<comment type="similarity">
    <text evidence="3 13">Belongs to the peptidase A1 family.</text>
</comment>
<evidence type="ECO:0000313" key="18">
    <source>
        <dbReference type="Proteomes" id="UP000590412"/>
    </source>
</evidence>
<keyword evidence="10" id="KW-0865">Zymogen</keyword>
<feature type="region of interest" description="Disordered" evidence="14">
    <location>
        <begin position="41"/>
        <end position="60"/>
    </location>
</feature>
<reference evidence="17" key="1">
    <citation type="submission" date="2020-03" db="EMBL/GenBank/DDBJ databases">
        <title>FDA dAtabase for Regulatory Grade micrObial Sequences (FDA-ARGOS): Supporting development and validation of Infectious Disease Dx tests.</title>
        <authorList>
            <person name="Campos J."/>
            <person name="Goldberg B."/>
            <person name="Tallon L."/>
            <person name="Sadzewicz L."/>
            <person name="Vavikolanu K."/>
            <person name="Mehta A."/>
            <person name="Aluvathingal J."/>
            <person name="Nadendla S."/>
            <person name="Nandy P."/>
            <person name="Geyer C."/>
            <person name="Yan Y."/>
            <person name="Sichtig H."/>
        </authorList>
    </citation>
    <scope>NUCLEOTIDE SEQUENCE [LARGE SCALE GENOMIC DNA]</scope>
    <source>
        <strain evidence="17">FDAARGOS_652</strain>
    </source>
</reference>
<evidence type="ECO:0000256" key="3">
    <source>
        <dbReference type="ARBA" id="ARBA00007447"/>
    </source>
</evidence>
<evidence type="ECO:0000256" key="2">
    <source>
        <dbReference type="ARBA" id="ARBA00004613"/>
    </source>
</evidence>
<evidence type="ECO:0000256" key="6">
    <source>
        <dbReference type="ARBA" id="ARBA00022670"/>
    </source>
</evidence>
<evidence type="ECO:0000256" key="14">
    <source>
        <dbReference type="SAM" id="MobiDB-lite"/>
    </source>
</evidence>
<dbReference type="SUPFAM" id="SSF50630">
    <property type="entry name" value="Acid proteases"/>
    <property type="match status" value="1"/>
</dbReference>
<dbReference type="InterPro" id="IPR033121">
    <property type="entry name" value="PEPTIDASE_A1"/>
</dbReference>
<keyword evidence="5" id="KW-0964">Secreted</keyword>
<evidence type="ECO:0000256" key="12">
    <source>
        <dbReference type="PIRSR" id="PIRSR601461-1"/>
    </source>
</evidence>
<comment type="subcellular location">
    <subcellularLocation>
        <location evidence="2">Secreted</location>
    </subcellularLocation>
</comment>
<dbReference type="PROSITE" id="PS51767">
    <property type="entry name" value="PEPTIDASE_A1"/>
    <property type="match status" value="1"/>
</dbReference>
<comment type="caution">
    <text evidence="17">The sequence shown here is derived from an EMBL/GenBank/DDBJ whole genome shotgun (WGS) entry which is preliminary data.</text>
</comment>
<evidence type="ECO:0000256" key="13">
    <source>
        <dbReference type="RuleBase" id="RU000454"/>
    </source>
</evidence>
<dbReference type="Gene3D" id="2.40.70.10">
    <property type="entry name" value="Acid Proteases"/>
    <property type="match status" value="2"/>
</dbReference>
<keyword evidence="8 13" id="KW-0064">Aspartyl protease</keyword>
<evidence type="ECO:0000256" key="1">
    <source>
        <dbReference type="ARBA" id="ARBA00001675"/>
    </source>
</evidence>